<gene>
    <name evidence="2" type="ORF">B0A50_05017</name>
</gene>
<reference evidence="2 3" key="1">
    <citation type="submission" date="2017-03" db="EMBL/GenBank/DDBJ databases">
        <title>Genomes of endolithic fungi from Antarctica.</title>
        <authorList>
            <person name="Coleine C."/>
            <person name="Masonjones S."/>
            <person name="Stajich J.E."/>
        </authorList>
    </citation>
    <scope>NUCLEOTIDE SEQUENCE [LARGE SCALE GENOMIC DNA]</scope>
    <source>
        <strain evidence="2 3">CCFEE 6315</strain>
    </source>
</reference>
<feature type="compositionally biased region" description="Basic and acidic residues" evidence="1">
    <location>
        <begin position="225"/>
        <end position="248"/>
    </location>
</feature>
<comment type="caution">
    <text evidence="2">The sequence shown here is derived from an EMBL/GenBank/DDBJ whole genome shotgun (WGS) entry which is preliminary data.</text>
</comment>
<sequence>MTEGVDFENTFIGTETSPDMHHAIKEAEEHAKKHGDEHSDYLTSLARQDISPDDRAQFEGRAEKARQQHADWNGRSEGLRKFRTWLEAQVNAICSVTEPQMMTEAFEAVAVDCQNQLKQMWRDAFGTDMIDLQPASPNNVAQNQTLDMSKIPATADMLVTEGVGLQVFLRNTKNSEHASPMQAVGRTAGPAMMSYGRALRMFDTPDASNIPNETKKGSDANVSVKDAKESCTLHEDKPDPRTEEEFRAQGDSQGRSTAILSSDEQWALFKSGRFLSHTSILARQYVKLVKDKKAKLSNEDDIAHGNDDTSAATTSPAAETNEGWPDVEELDWAGFTNWVQRCKDTDKKFGSQTLPTWQKQRTQRVETVVSRLKAWQPPADLDLGESRQGDPRVHYPHDFYPVDMSYKELGITPSMNKRAPPPG</sequence>
<dbReference type="Proteomes" id="UP000308549">
    <property type="component" value="Unassembled WGS sequence"/>
</dbReference>
<protein>
    <submittedName>
        <fullName evidence="2">Uncharacterized protein</fullName>
    </submittedName>
</protein>
<keyword evidence="3" id="KW-1185">Reference proteome</keyword>
<organism evidence="2 3">
    <name type="scientific">Salinomyces thailandicus</name>
    <dbReference type="NCBI Taxonomy" id="706561"/>
    <lineage>
        <taxon>Eukaryota</taxon>
        <taxon>Fungi</taxon>
        <taxon>Dikarya</taxon>
        <taxon>Ascomycota</taxon>
        <taxon>Pezizomycotina</taxon>
        <taxon>Dothideomycetes</taxon>
        <taxon>Dothideomycetidae</taxon>
        <taxon>Mycosphaerellales</taxon>
        <taxon>Teratosphaeriaceae</taxon>
        <taxon>Salinomyces</taxon>
    </lineage>
</organism>
<evidence type="ECO:0000313" key="3">
    <source>
        <dbReference type="Proteomes" id="UP000308549"/>
    </source>
</evidence>
<feature type="compositionally biased region" description="Low complexity" evidence="1">
    <location>
        <begin position="308"/>
        <end position="322"/>
    </location>
</feature>
<feature type="region of interest" description="Disordered" evidence="1">
    <location>
        <begin position="204"/>
        <end position="257"/>
    </location>
</feature>
<evidence type="ECO:0000313" key="2">
    <source>
        <dbReference type="EMBL" id="TKA27405.1"/>
    </source>
</evidence>
<dbReference type="OrthoDB" id="3741657at2759"/>
<dbReference type="AlphaFoldDB" id="A0A4U0U034"/>
<accession>A0A4U0U034</accession>
<name>A0A4U0U034_9PEZI</name>
<proteinExistence type="predicted"/>
<feature type="region of interest" description="Disordered" evidence="1">
    <location>
        <begin position="299"/>
        <end position="323"/>
    </location>
</feature>
<dbReference type="EMBL" id="NAJL01000023">
    <property type="protein sequence ID" value="TKA27405.1"/>
    <property type="molecule type" value="Genomic_DNA"/>
</dbReference>
<evidence type="ECO:0000256" key="1">
    <source>
        <dbReference type="SAM" id="MobiDB-lite"/>
    </source>
</evidence>